<dbReference type="Pfam" id="PF14516">
    <property type="entry name" value="AAA_35"/>
    <property type="match status" value="1"/>
</dbReference>
<keyword evidence="3" id="KW-1185">Reference proteome</keyword>
<proteinExistence type="predicted"/>
<name>A0A7Z9DY83_9CYAN</name>
<organism evidence="2 3">
    <name type="scientific">Planktothrix serta PCC 8927</name>
    <dbReference type="NCBI Taxonomy" id="671068"/>
    <lineage>
        <taxon>Bacteria</taxon>
        <taxon>Bacillati</taxon>
        <taxon>Cyanobacteriota</taxon>
        <taxon>Cyanophyceae</taxon>
        <taxon>Oscillatoriophycideae</taxon>
        <taxon>Oscillatoriales</taxon>
        <taxon>Microcoleaceae</taxon>
        <taxon>Planktothrix</taxon>
    </lineage>
</organism>
<evidence type="ECO:0000313" key="3">
    <source>
        <dbReference type="Proteomes" id="UP000184550"/>
    </source>
</evidence>
<dbReference type="InterPro" id="IPR058651">
    <property type="entry name" value="HTH_VMAP-M9"/>
</dbReference>
<dbReference type="OrthoDB" id="502668at2"/>
<dbReference type="Pfam" id="PF26355">
    <property type="entry name" value="HTH_VMAP-M9"/>
    <property type="match status" value="1"/>
</dbReference>
<dbReference type="InterPro" id="IPR027417">
    <property type="entry name" value="P-loop_NTPase"/>
</dbReference>
<dbReference type="RefSeq" id="WP_083616439.1">
    <property type="nucleotide sequence ID" value="NZ_LR734824.1"/>
</dbReference>
<gene>
    <name evidence="2" type="ORF">PL8927_50029</name>
</gene>
<dbReference type="AlphaFoldDB" id="A0A7Z9DY83"/>
<dbReference type="Proteomes" id="UP000184550">
    <property type="component" value="Unassembled WGS sequence"/>
</dbReference>
<protein>
    <recommendedName>
        <fullName evidence="1">vWA-MoxR associated protein N-terminal HTH domain-containing protein</fullName>
    </recommendedName>
</protein>
<reference evidence="2" key="1">
    <citation type="submission" date="2019-10" db="EMBL/GenBank/DDBJ databases">
        <authorList>
            <consortium name="Genoscope - CEA"/>
            <person name="William W."/>
        </authorList>
    </citation>
    <scope>NUCLEOTIDE SEQUENCE [LARGE SCALE GENOMIC DNA]</scope>
    <source>
        <strain evidence="2">BBR_PRJEB10992</strain>
    </source>
</reference>
<evidence type="ECO:0000313" key="2">
    <source>
        <dbReference type="EMBL" id="VXD15532.1"/>
    </source>
</evidence>
<feature type="domain" description="vWA-MoxR associated protein N-terminal HTH" evidence="1">
    <location>
        <begin position="5"/>
        <end position="88"/>
    </location>
</feature>
<accession>A0A7Z9DY83</accession>
<dbReference type="SUPFAM" id="SSF52540">
    <property type="entry name" value="P-loop containing nucleoside triphosphate hydrolases"/>
    <property type="match status" value="1"/>
</dbReference>
<sequence length="449" mass="51687">MVKSVEELLGLAEALVTAKGGNPLSYIQKVILTEALLETKKTYDQIAEENGYSPSYLKNGVAPHLWQLLSDVVGEKVTKATCRCLLERELETQTIPKIFPELVFTQPIILESPEGQVPLNSIFYIERSSSELICYQEIQHQGTLLRIKAPRKMGKTSLMARILDYAQQQNYHPVRLSLHLASSLVFNSTEKFLRWFCANVTQQLGLESKIDEFWDEDVGALVSSSLYFQGYLLEEIQQPIVLALDEVNQLFEYPSLARDVLALLRSWHEETRDISNWQKLRFVIVYSTDIYIPLDTNKSPFNVGLGIDLHPFNLDQVQTLSRRYGLNLTEQELKELTEFVGGFPYLVRLAFDHCVRRNIPLPELLEQANTDTGIYSDHLHEQLWLLQQDPDLVTTYQQIIATTHPIKIEQVKAFKLKSMGLIHINGNQVIPSCELYRQYFQECFREILY</sequence>
<comment type="caution">
    <text evidence="2">The sequence shown here is derived from an EMBL/GenBank/DDBJ whole genome shotgun (WGS) entry which is preliminary data.</text>
</comment>
<evidence type="ECO:0000259" key="1">
    <source>
        <dbReference type="Pfam" id="PF26355"/>
    </source>
</evidence>
<dbReference type="Gene3D" id="3.40.50.300">
    <property type="entry name" value="P-loop containing nucleotide triphosphate hydrolases"/>
    <property type="match status" value="1"/>
</dbReference>
<dbReference type="EMBL" id="CZCU02000124">
    <property type="protein sequence ID" value="VXD15532.1"/>
    <property type="molecule type" value="Genomic_DNA"/>
</dbReference>